<feature type="non-terminal residue" evidence="1">
    <location>
        <position position="1"/>
    </location>
</feature>
<name>A0A382KKJ8_9ZZZZ</name>
<dbReference type="EMBL" id="UINC01080353">
    <property type="protein sequence ID" value="SVC23211.1"/>
    <property type="molecule type" value="Genomic_DNA"/>
</dbReference>
<sequence length="62" mass="6701">PNSAPVGVYPPANYHRSLVTIAGVDEPNTTSAVTYTVMLASHSDTTARLTEEHPRSFLALEF</sequence>
<reference evidence="1" key="1">
    <citation type="submission" date="2018-05" db="EMBL/GenBank/DDBJ databases">
        <authorList>
            <person name="Lanie J.A."/>
            <person name="Ng W.-L."/>
            <person name="Kazmierczak K.M."/>
            <person name="Andrzejewski T.M."/>
            <person name="Davidsen T.M."/>
            <person name="Wayne K.J."/>
            <person name="Tettelin H."/>
            <person name="Glass J.I."/>
            <person name="Rusch D."/>
            <person name="Podicherti R."/>
            <person name="Tsui H.-C.T."/>
            <person name="Winkler M.E."/>
        </authorList>
    </citation>
    <scope>NUCLEOTIDE SEQUENCE</scope>
</reference>
<protein>
    <submittedName>
        <fullName evidence="1">Uncharacterized protein</fullName>
    </submittedName>
</protein>
<organism evidence="1">
    <name type="scientific">marine metagenome</name>
    <dbReference type="NCBI Taxonomy" id="408172"/>
    <lineage>
        <taxon>unclassified sequences</taxon>
        <taxon>metagenomes</taxon>
        <taxon>ecological metagenomes</taxon>
    </lineage>
</organism>
<accession>A0A382KKJ8</accession>
<proteinExistence type="predicted"/>
<dbReference type="AlphaFoldDB" id="A0A382KKJ8"/>
<gene>
    <name evidence="1" type="ORF">METZ01_LOCUS276065</name>
</gene>
<evidence type="ECO:0000313" key="1">
    <source>
        <dbReference type="EMBL" id="SVC23211.1"/>
    </source>
</evidence>